<evidence type="ECO:0000256" key="5">
    <source>
        <dbReference type="SAM" id="MobiDB-lite"/>
    </source>
</evidence>
<dbReference type="PANTHER" id="PTHR31719">
    <property type="entry name" value="NAC TRANSCRIPTION FACTOR 56"/>
    <property type="match status" value="1"/>
</dbReference>
<dbReference type="PROSITE" id="PS51005">
    <property type="entry name" value="NAC"/>
    <property type="match status" value="1"/>
</dbReference>
<dbReference type="SUPFAM" id="SSF101941">
    <property type="entry name" value="NAC domain"/>
    <property type="match status" value="1"/>
</dbReference>
<evidence type="ECO:0000256" key="4">
    <source>
        <dbReference type="ARBA" id="ARBA00023242"/>
    </source>
</evidence>
<dbReference type="Pfam" id="PF02365">
    <property type="entry name" value="NAM"/>
    <property type="match status" value="1"/>
</dbReference>
<sequence>MAAADGLLPGLKFDPSDHDLVGRYLLRRLQGQPLPLDGVILEADPLSAPPWKLLADHGRGDEAFFFAEAHAKNGKGKRQKRTVEGGGFWQGQKTCVDGERLCVPDDGDGSGGGGGGLEIAWRKYVLSFFANGERGSSGWVMHEYAVTAPDGLASSQLRLYRVRFSGYGKKRKREPQCPGAHGDDDGELQRAPPPRSMAETALLEERGPLPHPVLGPASVVDQCTDQGSSGVIDDSSLVFRDLPDLIDLPVAEEADASHGAETALLNEHLPLPPPQLFVPPTAVPLDLADDSDGADQNSYGMMGDDQLLLPDLPGTINDDMPDLFVSQAEEASAVPAISYHSSGFMGNEVAALSDFELPESYSSSDAMDGEALALSNYEFPESFEEDLSCIDFATANASSLGFPMDGYPMDELFDDMPDQGSSGAMDDSSVVFRDLPGLINLPPAEEADAIGDAETALLRDLADDSNGTDRNSYGVMGDDQDRLLLPEIPRRIDMPDLFVSQAEEAGLGGGAALDSSSGAMDGEALALSDFEFPESVEEVLSCMDFSTVDMSCLDVPIDELLDDLPAD</sequence>
<dbReference type="Gene3D" id="2.170.150.80">
    <property type="entry name" value="NAC domain"/>
    <property type="match status" value="1"/>
</dbReference>
<keyword evidence="3" id="KW-0804">Transcription</keyword>
<dbReference type="HOGENOM" id="CLU_016408_1_1_1"/>
<keyword evidence="2" id="KW-0238">DNA-binding</keyword>
<keyword evidence="4" id="KW-0539">Nucleus</keyword>
<dbReference type="GO" id="GO:0006355">
    <property type="term" value="P:regulation of DNA-templated transcription"/>
    <property type="evidence" value="ECO:0007669"/>
    <property type="project" value="InterPro"/>
</dbReference>
<keyword evidence="8" id="KW-1185">Reference proteome</keyword>
<dbReference type="AlphaFoldDB" id="A0A0D9ZXH0"/>
<dbReference type="PANTHER" id="PTHR31719:SF88">
    <property type="entry name" value="OS07G0272700 PROTEIN"/>
    <property type="match status" value="1"/>
</dbReference>
<dbReference type="eggNOG" id="ENOG502R45Y">
    <property type="taxonomic scope" value="Eukaryota"/>
</dbReference>
<evidence type="ECO:0000259" key="6">
    <source>
        <dbReference type="PROSITE" id="PS51005"/>
    </source>
</evidence>
<dbReference type="InterPro" id="IPR003441">
    <property type="entry name" value="NAC-dom"/>
</dbReference>
<organism evidence="7">
    <name type="scientific">Oryza glumipatula</name>
    <dbReference type="NCBI Taxonomy" id="40148"/>
    <lineage>
        <taxon>Eukaryota</taxon>
        <taxon>Viridiplantae</taxon>
        <taxon>Streptophyta</taxon>
        <taxon>Embryophyta</taxon>
        <taxon>Tracheophyta</taxon>
        <taxon>Spermatophyta</taxon>
        <taxon>Magnoliopsida</taxon>
        <taxon>Liliopsida</taxon>
        <taxon>Poales</taxon>
        <taxon>Poaceae</taxon>
        <taxon>BOP clade</taxon>
        <taxon>Oryzoideae</taxon>
        <taxon>Oryzeae</taxon>
        <taxon>Oryzinae</taxon>
        <taxon>Oryza</taxon>
    </lineage>
</organism>
<name>A0A0D9ZXH0_9ORYZ</name>
<dbReference type="EnsemblPlants" id="OGLUM05G12590.1">
    <property type="protein sequence ID" value="OGLUM05G12590.1"/>
    <property type="gene ID" value="OGLUM05G12590"/>
</dbReference>
<feature type="domain" description="NAC" evidence="6">
    <location>
        <begin position="7"/>
        <end position="165"/>
    </location>
</feature>
<dbReference type="Gramene" id="OGLUM05G12590.1">
    <property type="protein sequence ID" value="OGLUM05G12590.1"/>
    <property type="gene ID" value="OGLUM05G12590"/>
</dbReference>
<evidence type="ECO:0000256" key="1">
    <source>
        <dbReference type="ARBA" id="ARBA00023015"/>
    </source>
</evidence>
<protein>
    <recommendedName>
        <fullName evidence="6">NAC domain-containing protein</fullName>
    </recommendedName>
</protein>
<keyword evidence="1" id="KW-0805">Transcription regulation</keyword>
<reference evidence="7" key="2">
    <citation type="submission" date="2018-05" db="EMBL/GenBank/DDBJ databases">
        <title>OgluRS3 (Oryza glumaepatula Reference Sequence Version 3).</title>
        <authorList>
            <person name="Zhang J."/>
            <person name="Kudrna D."/>
            <person name="Lee S."/>
            <person name="Talag J."/>
            <person name="Welchert J."/>
            <person name="Wing R.A."/>
        </authorList>
    </citation>
    <scope>NUCLEOTIDE SEQUENCE [LARGE SCALE GENOMIC DNA]</scope>
</reference>
<dbReference type="Proteomes" id="UP000026961">
    <property type="component" value="Chromosome 5"/>
</dbReference>
<dbReference type="InterPro" id="IPR036093">
    <property type="entry name" value="NAC_dom_sf"/>
</dbReference>
<feature type="region of interest" description="Disordered" evidence="5">
    <location>
        <begin position="275"/>
        <end position="299"/>
    </location>
</feature>
<proteinExistence type="predicted"/>
<evidence type="ECO:0000256" key="3">
    <source>
        <dbReference type="ARBA" id="ARBA00023163"/>
    </source>
</evidence>
<evidence type="ECO:0000256" key="2">
    <source>
        <dbReference type="ARBA" id="ARBA00023125"/>
    </source>
</evidence>
<evidence type="ECO:0000313" key="7">
    <source>
        <dbReference type="EnsemblPlants" id="OGLUM05G12590.1"/>
    </source>
</evidence>
<feature type="region of interest" description="Disordered" evidence="5">
    <location>
        <begin position="170"/>
        <end position="193"/>
    </location>
</feature>
<accession>A0A0D9ZXH0</accession>
<reference evidence="7" key="1">
    <citation type="submission" date="2015-04" db="UniProtKB">
        <authorList>
            <consortium name="EnsemblPlants"/>
        </authorList>
    </citation>
    <scope>IDENTIFICATION</scope>
</reference>
<evidence type="ECO:0000313" key="8">
    <source>
        <dbReference type="Proteomes" id="UP000026961"/>
    </source>
</evidence>
<dbReference type="GO" id="GO:0003677">
    <property type="term" value="F:DNA binding"/>
    <property type="evidence" value="ECO:0007669"/>
    <property type="project" value="UniProtKB-KW"/>
</dbReference>